<proteinExistence type="predicted"/>
<name>C3X363_9BURK</name>
<dbReference type="Proteomes" id="UP000003973">
    <property type="component" value="Unassembled WGS sequence"/>
</dbReference>
<comment type="caution">
    <text evidence="1">The sequence shown here is derived from an EMBL/GenBank/DDBJ whole genome shotgun (WGS) entry which is preliminary data.</text>
</comment>
<dbReference type="HOGENOM" id="CLU_2094400_0_0_4"/>
<evidence type="ECO:0000313" key="2">
    <source>
        <dbReference type="Proteomes" id="UP000003973"/>
    </source>
</evidence>
<gene>
    <name evidence="1" type="ORF">OFAG_00802</name>
</gene>
<accession>C3X363</accession>
<organism evidence="1 2">
    <name type="scientific">Oxalobacter paraformigenes</name>
    <dbReference type="NCBI Taxonomy" id="556268"/>
    <lineage>
        <taxon>Bacteria</taxon>
        <taxon>Pseudomonadati</taxon>
        <taxon>Pseudomonadota</taxon>
        <taxon>Betaproteobacteria</taxon>
        <taxon>Burkholderiales</taxon>
        <taxon>Oxalobacteraceae</taxon>
        <taxon>Oxalobacter</taxon>
    </lineage>
</organism>
<sequence>MRQKSENDFEIDLPGVGKFVYGQRTIGDFIAIRRRYVELAGENVNDAVLSSLAGIVAAHDVMCVSCPEGWENLMNFSMANSKEDYLQKVLELDRLIGEKENSFRENKTGESEEKRA</sequence>
<keyword evidence="2" id="KW-1185">Reference proteome</keyword>
<dbReference type="EMBL" id="ACDP02000023">
    <property type="protein sequence ID" value="EEO27649.1"/>
    <property type="molecule type" value="Genomic_DNA"/>
</dbReference>
<evidence type="ECO:0000313" key="1">
    <source>
        <dbReference type="EMBL" id="EEO27649.1"/>
    </source>
</evidence>
<protein>
    <submittedName>
        <fullName evidence="1">Uncharacterized protein</fullName>
    </submittedName>
</protein>
<reference evidence="1" key="1">
    <citation type="submission" date="2011-10" db="EMBL/GenBank/DDBJ databases">
        <title>The Genome Sequence of Oxalobacter formigenes HOxBLS.</title>
        <authorList>
            <consortium name="The Broad Institute Genome Sequencing Platform"/>
            <person name="Earl A."/>
            <person name="Ward D."/>
            <person name="Feldgarden M."/>
            <person name="Gevers D."/>
            <person name="Allison M.J."/>
            <person name="Humphrey S."/>
            <person name="Young S.K."/>
            <person name="Zeng Q."/>
            <person name="Gargeya S."/>
            <person name="Fitzgerald M."/>
            <person name="Haas B."/>
            <person name="Abouelleil A."/>
            <person name="Alvarado L."/>
            <person name="Arachchi H.M."/>
            <person name="Berlin A."/>
            <person name="Brown A."/>
            <person name="Chapman S.B."/>
            <person name="Chen Z."/>
            <person name="Dunbar C."/>
            <person name="Freedman E."/>
            <person name="Gearin G."/>
            <person name="Goldberg J."/>
            <person name="Griggs A."/>
            <person name="Gujja S."/>
            <person name="Heiman D."/>
            <person name="Howarth C."/>
            <person name="Larson L."/>
            <person name="Lui A."/>
            <person name="MacDonald P.J.P."/>
            <person name="Montmayeur A."/>
            <person name="Murphy C."/>
            <person name="Neiman D."/>
            <person name="Pearson M."/>
            <person name="Priest M."/>
            <person name="Roberts A."/>
            <person name="Saif S."/>
            <person name="Shea T."/>
            <person name="Shenoy N."/>
            <person name="Sisk P."/>
            <person name="Stolte C."/>
            <person name="Sykes S."/>
            <person name="Wortman J."/>
            <person name="Nusbaum C."/>
            <person name="Birren B."/>
        </authorList>
    </citation>
    <scope>NUCLEOTIDE SEQUENCE [LARGE SCALE GENOMIC DNA]</scope>
    <source>
        <strain evidence="1">HOxBLS</strain>
    </source>
</reference>
<dbReference type="RefSeq" id="WP_005876793.1">
    <property type="nucleotide sequence ID" value="NZ_CABMNL010000001.1"/>
</dbReference>
<dbReference type="AlphaFoldDB" id="C3X363"/>